<dbReference type="RefSeq" id="WP_143042253.1">
    <property type="nucleotide sequence ID" value="NZ_FNPF01000009.1"/>
</dbReference>
<evidence type="ECO:0000313" key="1">
    <source>
        <dbReference type="EMBL" id="SDY49438.1"/>
    </source>
</evidence>
<dbReference type="Proteomes" id="UP000199286">
    <property type="component" value="Unassembled WGS sequence"/>
</dbReference>
<dbReference type="EMBL" id="FNPF01000009">
    <property type="protein sequence ID" value="SDY49438.1"/>
    <property type="molecule type" value="Genomic_DNA"/>
</dbReference>
<dbReference type="STRING" id="321339.SAMN05444340_10935"/>
<organism evidence="1 2">
    <name type="scientific">Citreimonas salinaria</name>
    <dbReference type="NCBI Taxonomy" id="321339"/>
    <lineage>
        <taxon>Bacteria</taxon>
        <taxon>Pseudomonadati</taxon>
        <taxon>Pseudomonadota</taxon>
        <taxon>Alphaproteobacteria</taxon>
        <taxon>Rhodobacterales</taxon>
        <taxon>Roseobacteraceae</taxon>
        <taxon>Citreimonas</taxon>
    </lineage>
</organism>
<evidence type="ECO:0000313" key="2">
    <source>
        <dbReference type="Proteomes" id="UP000199286"/>
    </source>
</evidence>
<gene>
    <name evidence="1" type="ORF">SAMN05444340_10935</name>
</gene>
<protein>
    <submittedName>
        <fullName evidence="1">Uncharacterized protein</fullName>
    </submittedName>
</protein>
<accession>A0A1H3KCU8</accession>
<dbReference type="AlphaFoldDB" id="A0A1H3KCU8"/>
<sequence length="415" mass="46880">MTSEVIIINKFGLALAADSAVTVEHVHNYERITKTYNSANKLFSLSKHAPVGVMLYNTVTLGGLPLETVIKNYREQLGRRKFGRLSEYADDFFGYLDGNSDLFPRQDTQFITALHLMDELLPILSSSTNKKDFKEKLEERVEEIESLDRIECLSDSQIASEVRASRSLLDDISNHIFRDRKSYATGTKSLVQKLYKTMFSRKYKTSGYTGLVFAGFGERDFLPSLSHYYVDCIFADKVRRWEIEEHSLSNTSQGQVIPLADSEVMETLLNGMNPQYEKEANSQTLTVLAKSIQTIIEQLPHADEAEKEKLKKASIKALIAGLDSYREAMKDYKDQHYSRPIRQAIAALPIAELGSVAETLINVSHIHKRVNPQFETVGGPVDVAVISKGDGFVWVKRKHYFDASINPTFALKYLG</sequence>
<reference evidence="1 2" key="1">
    <citation type="submission" date="2016-10" db="EMBL/GenBank/DDBJ databases">
        <authorList>
            <person name="de Groot N.N."/>
        </authorList>
    </citation>
    <scope>NUCLEOTIDE SEQUENCE [LARGE SCALE GENOMIC DNA]</scope>
    <source>
        <strain evidence="1 2">DSM 26880</strain>
    </source>
</reference>
<dbReference type="OrthoDB" id="978985at2"/>
<keyword evidence="2" id="KW-1185">Reference proteome</keyword>
<proteinExistence type="predicted"/>
<name>A0A1H3KCU8_9RHOB</name>